<organism evidence="1 2">
    <name type="scientific">Brachionus plicatilis</name>
    <name type="common">Marine rotifer</name>
    <name type="synonym">Brachionus muelleri</name>
    <dbReference type="NCBI Taxonomy" id="10195"/>
    <lineage>
        <taxon>Eukaryota</taxon>
        <taxon>Metazoa</taxon>
        <taxon>Spiralia</taxon>
        <taxon>Gnathifera</taxon>
        <taxon>Rotifera</taxon>
        <taxon>Eurotatoria</taxon>
        <taxon>Monogononta</taxon>
        <taxon>Pseudotrocha</taxon>
        <taxon>Ploima</taxon>
        <taxon>Brachionidae</taxon>
        <taxon>Brachionus</taxon>
    </lineage>
</organism>
<dbReference type="AlphaFoldDB" id="A0A3M7PZ34"/>
<proteinExistence type="predicted"/>
<accession>A0A3M7PZ34</accession>
<gene>
    <name evidence="1" type="ORF">BpHYR1_004236</name>
</gene>
<protein>
    <submittedName>
        <fullName evidence="1">Uncharacterized protein</fullName>
    </submittedName>
</protein>
<dbReference type="EMBL" id="REGN01008101">
    <property type="protein sequence ID" value="RNA04462.1"/>
    <property type="molecule type" value="Genomic_DNA"/>
</dbReference>
<name>A0A3M7PZ34_BRAPC</name>
<evidence type="ECO:0000313" key="1">
    <source>
        <dbReference type="EMBL" id="RNA04462.1"/>
    </source>
</evidence>
<sequence>MKETRILKRALQWIPQGRQRDNVQLIGIRKIVMHKAIHSTANKTYFFLQLALLESNNKMLLNVYVKFVTRTIKTPTSIFRPNSLILFGPLINTLVPQETDFI</sequence>
<reference evidence="1 2" key="1">
    <citation type="journal article" date="2018" name="Sci. Rep.">
        <title>Genomic signatures of local adaptation to the degree of environmental predictability in rotifers.</title>
        <authorList>
            <person name="Franch-Gras L."/>
            <person name="Hahn C."/>
            <person name="Garcia-Roger E.M."/>
            <person name="Carmona M.J."/>
            <person name="Serra M."/>
            <person name="Gomez A."/>
        </authorList>
    </citation>
    <scope>NUCLEOTIDE SEQUENCE [LARGE SCALE GENOMIC DNA]</scope>
    <source>
        <strain evidence="1">HYR1</strain>
    </source>
</reference>
<comment type="caution">
    <text evidence="1">The sequence shown here is derived from an EMBL/GenBank/DDBJ whole genome shotgun (WGS) entry which is preliminary data.</text>
</comment>
<keyword evidence="2" id="KW-1185">Reference proteome</keyword>
<evidence type="ECO:0000313" key="2">
    <source>
        <dbReference type="Proteomes" id="UP000276133"/>
    </source>
</evidence>
<dbReference type="Proteomes" id="UP000276133">
    <property type="component" value="Unassembled WGS sequence"/>
</dbReference>